<dbReference type="GO" id="GO:0031533">
    <property type="term" value="C:mRNA capping enzyme complex"/>
    <property type="evidence" value="ECO:0007669"/>
    <property type="project" value="InterPro"/>
</dbReference>
<organism evidence="2 3">
    <name type="scientific">Biomphalaria glabrata</name>
    <name type="common">Bloodfluke planorb</name>
    <name type="synonym">Freshwater snail</name>
    <dbReference type="NCBI Taxonomy" id="6526"/>
    <lineage>
        <taxon>Eukaryota</taxon>
        <taxon>Metazoa</taxon>
        <taxon>Spiralia</taxon>
        <taxon>Lophotrochozoa</taxon>
        <taxon>Mollusca</taxon>
        <taxon>Gastropoda</taxon>
        <taxon>Heterobranchia</taxon>
        <taxon>Euthyneura</taxon>
        <taxon>Panpulmonata</taxon>
        <taxon>Hygrophila</taxon>
        <taxon>Lymnaeoidea</taxon>
        <taxon>Planorbidae</taxon>
        <taxon>Biomphalaria</taxon>
    </lineage>
</organism>
<dbReference type="AlphaFoldDB" id="A0A2C9KZ61"/>
<dbReference type="OrthoDB" id="6159426at2759"/>
<evidence type="ECO:0000256" key="1">
    <source>
        <dbReference type="SAM" id="MobiDB-lite"/>
    </source>
</evidence>
<feature type="compositionally biased region" description="Basic and acidic residues" evidence="1">
    <location>
        <begin position="122"/>
        <end position="159"/>
    </location>
</feature>
<dbReference type="Proteomes" id="UP000076420">
    <property type="component" value="Unassembled WGS sequence"/>
</dbReference>
<dbReference type="VEuPathDB" id="VectorBase:BGLB025148"/>
<name>A0A2C9KZ61_BIOGL</name>
<accession>A0A2C9KZ61</accession>
<dbReference type="EnsemblMetazoa" id="BGLB025148-RA">
    <property type="protein sequence ID" value="BGLB025148-PA"/>
    <property type="gene ID" value="BGLB025148"/>
</dbReference>
<dbReference type="GO" id="GO:0003723">
    <property type="term" value="F:RNA binding"/>
    <property type="evidence" value="ECO:0007669"/>
    <property type="project" value="InterPro"/>
</dbReference>
<dbReference type="InterPro" id="IPR028271">
    <property type="entry name" value="RAMAC"/>
</dbReference>
<gene>
    <name evidence="2" type="primary">106055353</name>
</gene>
<evidence type="ECO:0000313" key="2">
    <source>
        <dbReference type="EnsemblMetazoa" id="BGLB025148-PA"/>
    </source>
</evidence>
<dbReference type="KEGG" id="bgt:106055353"/>
<dbReference type="GO" id="GO:0106005">
    <property type="term" value="P:RNA 5'-cap (guanine-N7)-methylation"/>
    <property type="evidence" value="ECO:0007669"/>
    <property type="project" value="InterPro"/>
</dbReference>
<dbReference type="Pfam" id="PF15320">
    <property type="entry name" value="RAM"/>
    <property type="match status" value="1"/>
</dbReference>
<dbReference type="VEuPathDB" id="VectorBase:BGLAX_048920"/>
<protein>
    <submittedName>
        <fullName evidence="2">Uncharacterized protein</fullName>
    </submittedName>
</protein>
<evidence type="ECO:0000313" key="3">
    <source>
        <dbReference type="Proteomes" id="UP000076420"/>
    </source>
</evidence>
<reference evidence="2" key="1">
    <citation type="submission" date="2020-05" db="UniProtKB">
        <authorList>
            <consortium name="EnsemblMetazoa"/>
        </authorList>
    </citation>
    <scope>IDENTIFICATION</scope>
    <source>
        <strain evidence="2">BB02</strain>
    </source>
</reference>
<feature type="compositionally biased region" description="Basic and acidic residues" evidence="1">
    <location>
        <begin position="24"/>
        <end position="40"/>
    </location>
</feature>
<feature type="region of interest" description="Disordered" evidence="1">
    <location>
        <begin position="15"/>
        <end position="48"/>
    </location>
</feature>
<sequence>MSDLDEIAAAAGIAIVEDNSGNGDAERSRDDNDKSCKPPETDMSLQSQVLDLETIFSNRYTDADPDYVKVLEDNSAAHPPCVIDFYVRKPREDNRNWQGRYDGGDRRNYNYRGGRNDGWNRGYERHGGHGDYHRENRDYRHRENRDYRHSENRDRSPHR</sequence>
<feature type="region of interest" description="Disordered" evidence="1">
    <location>
        <begin position="93"/>
        <end position="159"/>
    </location>
</feature>
<feature type="compositionally biased region" description="Low complexity" evidence="1">
    <location>
        <begin position="110"/>
        <end position="121"/>
    </location>
</feature>
<proteinExistence type="predicted"/>